<feature type="compositionally biased region" description="Polar residues" evidence="4">
    <location>
        <begin position="669"/>
        <end position="684"/>
    </location>
</feature>
<dbReference type="OMA" id="KHPHPRI"/>
<dbReference type="STRING" id="4829.A0A163LSZ5"/>
<evidence type="ECO:0000256" key="1">
    <source>
        <dbReference type="ARBA" id="ARBA00022658"/>
    </source>
</evidence>
<feature type="compositionally biased region" description="Polar residues" evidence="4">
    <location>
        <begin position="104"/>
        <end position="115"/>
    </location>
</feature>
<accession>A0A163LSZ5</accession>
<feature type="compositionally biased region" description="Polar residues" evidence="4">
    <location>
        <begin position="709"/>
        <end position="721"/>
    </location>
</feature>
<dbReference type="PROSITE" id="PS50009">
    <property type="entry name" value="RASGEF_CAT"/>
    <property type="match status" value="1"/>
</dbReference>
<dbReference type="InterPro" id="IPR023578">
    <property type="entry name" value="Ras_GEF_dom_sf"/>
</dbReference>
<dbReference type="SUPFAM" id="SSF48366">
    <property type="entry name" value="Ras GEF"/>
    <property type="match status" value="1"/>
</dbReference>
<dbReference type="GO" id="GO:0005085">
    <property type="term" value="F:guanyl-nucleotide exchange factor activity"/>
    <property type="evidence" value="ECO:0007669"/>
    <property type="project" value="UniProtKB-KW"/>
</dbReference>
<evidence type="ECO:0000259" key="5">
    <source>
        <dbReference type="PROSITE" id="PS50009"/>
    </source>
</evidence>
<dbReference type="Pfam" id="PF00617">
    <property type="entry name" value="RasGEF"/>
    <property type="match status" value="1"/>
</dbReference>
<dbReference type="SMART" id="SM00147">
    <property type="entry name" value="RasGEF"/>
    <property type="match status" value="1"/>
</dbReference>
<keyword evidence="3" id="KW-0175">Coiled coil</keyword>
<keyword evidence="7" id="KW-1185">Reference proteome</keyword>
<evidence type="ECO:0000313" key="7">
    <source>
        <dbReference type="Proteomes" id="UP000078561"/>
    </source>
</evidence>
<feature type="compositionally biased region" description="Low complexity" evidence="4">
    <location>
        <begin position="774"/>
        <end position="797"/>
    </location>
</feature>
<feature type="region of interest" description="Disordered" evidence="4">
    <location>
        <begin position="659"/>
        <end position="821"/>
    </location>
</feature>
<gene>
    <name evidence="6" type="primary">ABSGL_01704.1 scaffold 2091</name>
</gene>
<dbReference type="InParanoid" id="A0A163LSZ5"/>
<name>A0A163LSZ5_ABSGL</name>
<dbReference type="InterPro" id="IPR001895">
    <property type="entry name" value="RASGEF_cat_dom"/>
</dbReference>
<dbReference type="InterPro" id="IPR008937">
    <property type="entry name" value="Ras-like_GEF"/>
</dbReference>
<keyword evidence="1 2" id="KW-0344">Guanine-nucleotide releasing factor</keyword>
<evidence type="ECO:0000313" key="6">
    <source>
        <dbReference type="EMBL" id="SAL96308.1"/>
    </source>
</evidence>
<organism evidence="6">
    <name type="scientific">Absidia glauca</name>
    <name type="common">Pin mould</name>
    <dbReference type="NCBI Taxonomy" id="4829"/>
    <lineage>
        <taxon>Eukaryota</taxon>
        <taxon>Fungi</taxon>
        <taxon>Fungi incertae sedis</taxon>
        <taxon>Mucoromycota</taxon>
        <taxon>Mucoromycotina</taxon>
        <taxon>Mucoromycetes</taxon>
        <taxon>Mucorales</taxon>
        <taxon>Cunninghamellaceae</taxon>
        <taxon>Absidia</taxon>
    </lineage>
</organism>
<dbReference type="PANTHER" id="PTHR23113:SF368">
    <property type="entry name" value="CELL DIVISION CONTROL PROTEIN 25"/>
    <property type="match status" value="1"/>
</dbReference>
<feature type="domain" description="Ras-GEF" evidence="5">
    <location>
        <begin position="332"/>
        <end position="572"/>
    </location>
</feature>
<feature type="compositionally biased region" description="Low complexity" evidence="4">
    <location>
        <begin position="144"/>
        <end position="159"/>
    </location>
</feature>
<dbReference type="Gene3D" id="1.10.840.10">
    <property type="entry name" value="Ras guanine-nucleotide exchange factors catalytic domain"/>
    <property type="match status" value="1"/>
</dbReference>
<feature type="region of interest" description="Disordered" evidence="4">
    <location>
        <begin position="139"/>
        <end position="220"/>
    </location>
</feature>
<reference evidence="6" key="1">
    <citation type="submission" date="2016-04" db="EMBL/GenBank/DDBJ databases">
        <authorList>
            <person name="Evans L.H."/>
            <person name="Alamgir A."/>
            <person name="Owens N."/>
            <person name="Weber N.D."/>
            <person name="Virtaneva K."/>
            <person name="Barbian K."/>
            <person name="Babar A."/>
            <person name="Rosenke K."/>
        </authorList>
    </citation>
    <scope>NUCLEOTIDE SEQUENCE [LARGE SCALE GENOMIC DNA]</scope>
    <source>
        <strain evidence="6">CBS 101.48</strain>
    </source>
</reference>
<feature type="compositionally biased region" description="Acidic residues" evidence="4">
    <location>
        <begin position="618"/>
        <end position="637"/>
    </location>
</feature>
<dbReference type="InterPro" id="IPR036964">
    <property type="entry name" value="RASGEF_cat_dom_sf"/>
</dbReference>
<evidence type="ECO:0000256" key="3">
    <source>
        <dbReference type="SAM" id="Coils"/>
    </source>
</evidence>
<protein>
    <recommendedName>
        <fullName evidence="5">Ras-GEF domain-containing protein</fullName>
    </recommendedName>
</protein>
<evidence type="ECO:0000256" key="2">
    <source>
        <dbReference type="PROSITE-ProRule" id="PRU00168"/>
    </source>
</evidence>
<dbReference type="AlphaFoldDB" id="A0A163LSZ5"/>
<sequence>MEEVQSSLSHAHHLEENGQIKDAYMAYISLAQESLSFLKDIKFIQSSLRTSLSHMEHIIETHSPGAPTRIPAQHTGDSTKFPKPPLPPKPSRIHNKPVLPPKPSRNTLSRPASPTSDDHLQGNPRVSYSLVIPASLSLDKSSEQQQHTVKHQTTTADPVIRPRPPIPSITAPSRPYSVPSPDSRHLQKHRPFTEIRLPSSDDDDDDTTIVPEGEVDPTHLVPAQTIVDELNSSISGQTSSDHVPLIPAPPLLTTHRTLQVRLDDLEMTLKATKARKQQLLGDHNVLDPMTEDDINHRILQYSRQVADSKQVLNRVRTIYMSAATIPTIMHFKAHVTAYQITLIEAAIFNAIPPSALLTHSAKNPHPRIVASTDFFNYFTRFIEHSILLPQEASARAQLIHYWIKVTSRCLELNNYQTLKAIVSALGTPPVERLRRTWAYIPKKSMAKLESLSELMSESDNYARYREHMGMVNTTVVNGKSVAQIRAEHYTKPTIPFLGTIIHDITYLLAAFKSSSTSATMAPEDEPRIHEVLQMMRRFQQGPKYPTGLPGTYIKAHQKHHFRPAISNALHRGASGIGRISSNGIFGFGASNAGNNTNGNGRDSAGGNSTGASIISGDGADDDDKDGDESEDGNMEEQQEMVTQYLLMRHWVTQDTVDQLSNLREPPRQKANSTTGGTNGHRSSGGQTGSSILSNSNSSIMRNSNGNISLNTNSSSGGSRPTSVDEDQQYRGSEEYAKPGSGASSGNSSSNNFWPFRRSVDQSRPVTLHDPTGVSLSHQPSPTTSSPLSASSPTQAAPIVPPRPPTITRPFAQQTHSPNNDEFKAVLAQRLAKVASDTT</sequence>
<dbReference type="OrthoDB" id="546434at2759"/>
<feature type="compositionally biased region" description="Basic and acidic residues" evidence="4">
    <location>
        <begin position="727"/>
        <end position="736"/>
    </location>
</feature>
<feature type="compositionally biased region" description="Low complexity" evidence="4">
    <location>
        <begin position="739"/>
        <end position="751"/>
    </location>
</feature>
<feature type="compositionally biased region" description="Low complexity" evidence="4">
    <location>
        <begin position="689"/>
        <end position="708"/>
    </location>
</feature>
<dbReference type="EMBL" id="LT550921">
    <property type="protein sequence ID" value="SAL96308.1"/>
    <property type="molecule type" value="Genomic_DNA"/>
</dbReference>
<feature type="coiled-coil region" evidence="3">
    <location>
        <begin position="255"/>
        <end position="282"/>
    </location>
</feature>
<proteinExistence type="predicted"/>
<feature type="region of interest" description="Disordered" evidence="4">
    <location>
        <begin position="61"/>
        <end position="124"/>
    </location>
</feature>
<dbReference type="Proteomes" id="UP000078561">
    <property type="component" value="Unassembled WGS sequence"/>
</dbReference>
<dbReference type="PANTHER" id="PTHR23113">
    <property type="entry name" value="GUANINE NUCLEOTIDE EXCHANGE FACTOR"/>
    <property type="match status" value="1"/>
</dbReference>
<dbReference type="GO" id="GO:0005886">
    <property type="term" value="C:plasma membrane"/>
    <property type="evidence" value="ECO:0007669"/>
    <property type="project" value="TreeGrafter"/>
</dbReference>
<dbReference type="GO" id="GO:0007265">
    <property type="term" value="P:Ras protein signal transduction"/>
    <property type="evidence" value="ECO:0007669"/>
    <property type="project" value="TreeGrafter"/>
</dbReference>
<feature type="region of interest" description="Disordered" evidence="4">
    <location>
        <begin position="597"/>
        <end position="637"/>
    </location>
</feature>
<evidence type="ECO:0000256" key="4">
    <source>
        <dbReference type="SAM" id="MobiDB-lite"/>
    </source>
</evidence>